<dbReference type="PANTHER" id="PTHR45707:SF71">
    <property type="entry name" value="PROTEIN KINASE DOMAIN-CONTAINING PROTEIN"/>
    <property type="match status" value="1"/>
</dbReference>
<reference evidence="2" key="3">
    <citation type="journal article" date="2017" name="Nature">
        <title>Genome sequence of the progenitor of the wheat D genome Aegilops tauschii.</title>
        <authorList>
            <person name="Luo M.C."/>
            <person name="Gu Y.Q."/>
            <person name="Puiu D."/>
            <person name="Wang H."/>
            <person name="Twardziok S.O."/>
            <person name="Deal K.R."/>
            <person name="Huo N."/>
            <person name="Zhu T."/>
            <person name="Wang L."/>
            <person name="Wang Y."/>
            <person name="McGuire P.E."/>
            <person name="Liu S."/>
            <person name="Long H."/>
            <person name="Ramasamy R.K."/>
            <person name="Rodriguez J.C."/>
            <person name="Van S.L."/>
            <person name="Yuan L."/>
            <person name="Wang Z."/>
            <person name="Xia Z."/>
            <person name="Xiao L."/>
            <person name="Anderson O.D."/>
            <person name="Ouyang S."/>
            <person name="Liang Y."/>
            <person name="Zimin A.V."/>
            <person name="Pertea G."/>
            <person name="Qi P."/>
            <person name="Bennetzen J.L."/>
            <person name="Dai X."/>
            <person name="Dawson M.W."/>
            <person name="Muller H.G."/>
            <person name="Kugler K."/>
            <person name="Rivarola-Duarte L."/>
            <person name="Spannagl M."/>
            <person name="Mayer K.F.X."/>
            <person name="Lu F.H."/>
            <person name="Bevan M.W."/>
            <person name="Leroy P."/>
            <person name="Li P."/>
            <person name="You F.M."/>
            <person name="Sun Q."/>
            <person name="Liu Z."/>
            <person name="Lyons E."/>
            <person name="Wicker T."/>
            <person name="Salzberg S.L."/>
            <person name="Devos K.M."/>
            <person name="Dvorak J."/>
        </authorList>
    </citation>
    <scope>NUCLEOTIDE SEQUENCE [LARGE SCALE GENOMIC DNA]</scope>
    <source>
        <strain evidence="2">cv. AL8/78</strain>
    </source>
</reference>
<dbReference type="PANTHER" id="PTHR45707">
    <property type="entry name" value="C2 CALCIUM/LIPID-BINDING PLANT PHOSPHORIBOSYLTRANSFERASE FAMILY PROTEIN"/>
    <property type="match status" value="1"/>
</dbReference>
<evidence type="ECO:0000313" key="2">
    <source>
        <dbReference type="EnsemblPlants" id="AET3Gv20325900.2"/>
    </source>
</evidence>
<dbReference type="GO" id="GO:0004672">
    <property type="term" value="F:protein kinase activity"/>
    <property type="evidence" value="ECO:0007669"/>
    <property type="project" value="InterPro"/>
</dbReference>
<reference evidence="2" key="5">
    <citation type="journal article" date="2021" name="G3 (Bethesda)">
        <title>Aegilops tauschii genome assembly Aet v5.0 features greater sequence contiguity and improved annotation.</title>
        <authorList>
            <person name="Wang L."/>
            <person name="Zhu T."/>
            <person name="Rodriguez J.C."/>
            <person name="Deal K.R."/>
            <person name="Dubcovsky J."/>
            <person name="McGuire P.E."/>
            <person name="Lux T."/>
            <person name="Spannagl M."/>
            <person name="Mayer K.F.X."/>
            <person name="Baldrich P."/>
            <person name="Meyers B.C."/>
            <person name="Huo N."/>
            <person name="Gu Y.Q."/>
            <person name="Zhou H."/>
            <person name="Devos K.M."/>
            <person name="Bennetzen J.L."/>
            <person name="Unver T."/>
            <person name="Budak H."/>
            <person name="Gulick P.J."/>
            <person name="Galiba G."/>
            <person name="Kalapos B."/>
            <person name="Nelson D.R."/>
            <person name="Li P."/>
            <person name="You F.M."/>
            <person name="Luo M.C."/>
            <person name="Dvorak J."/>
        </authorList>
    </citation>
    <scope>NUCLEOTIDE SEQUENCE [LARGE SCALE GENOMIC DNA]</scope>
    <source>
        <strain evidence="2">cv. AL8/78</strain>
    </source>
</reference>
<dbReference type="Pfam" id="PF07714">
    <property type="entry name" value="PK_Tyr_Ser-Thr"/>
    <property type="match status" value="1"/>
</dbReference>
<evidence type="ECO:0000259" key="1">
    <source>
        <dbReference type="Pfam" id="PF07714"/>
    </source>
</evidence>
<dbReference type="EnsemblPlants" id="AET3Gv20325900.2">
    <property type="protein sequence ID" value="AET3Gv20325900.2"/>
    <property type="gene ID" value="AET3Gv20325900"/>
</dbReference>
<name>A0A453EFP7_AEGTS</name>
<dbReference type="Proteomes" id="UP000015105">
    <property type="component" value="Chromosome 3D"/>
</dbReference>
<dbReference type="Gene3D" id="1.10.510.10">
    <property type="entry name" value="Transferase(Phosphotransferase) domain 1"/>
    <property type="match status" value="1"/>
</dbReference>
<feature type="domain" description="Serine-threonine/tyrosine-protein kinase catalytic" evidence="1">
    <location>
        <begin position="39"/>
        <end position="86"/>
    </location>
</feature>
<dbReference type="InterPro" id="IPR011009">
    <property type="entry name" value="Kinase-like_dom_sf"/>
</dbReference>
<sequence>MEHCNYPFYFIGLQNISRAQCCYFVPSNFTNLTLRCRGYMALEYLHGGTVTAKSDILSLGVIILEVITGHKDYPDVTRTSSERFVELVRNRCPVSTKSMLHFNFAYWYHSIFIFRFLRHLINGGPEIH</sequence>
<keyword evidence="3" id="KW-1185">Reference proteome</keyword>
<protein>
    <recommendedName>
        <fullName evidence="1">Serine-threonine/tyrosine-protein kinase catalytic domain-containing protein</fullName>
    </recommendedName>
</protein>
<reference evidence="3" key="1">
    <citation type="journal article" date="2014" name="Science">
        <title>Ancient hybridizations among the ancestral genomes of bread wheat.</title>
        <authorList>
            <consortium name="International Wheat Genome Sequencing Consortium,"/>
            <person name="Marcussen T."/>
            <person name="Sandve S.R."/>
            <person name="Heier L."/>
            <person name="Spannagl M."/>
            <person name="Pfeifer M."/>
            <person name="Jakobsen K.S."/>
            <person name="Wulff B.B."/>
            <person name="Steuernagel B."/>
            <person name="Mayer K.F."/>
            <person name="Olsen O.A."/>
        </authorList>
    </citation>
    <scope>NUCLEOTIDE SEQUENCE [LARGE SCALE GENOMIC DNA]</scope>
    <source>
        <strain evidence="3">cv. AL8/78</strain>
    </source>
</reference>
<accession>A0A453EFP7</accession>
<dbReference type="AlphaFoldDB" id="A0A453EFP7"/>
<organism evidence="2 3">
    <name type="scientific">Aegilops tauschii subsp. strangulata</name>
    <name type="common">Goatgrass</name>
    <dbReference type="NCBI Taxonomy" id="200361"/>
    <lineage>
        <taxon>Eukaryota</taxon>
        <taxon>Viridiplantae</taxon>
        <taxon>Streptophyta</taxon>
        <taxon>Embryophyta</taxon>
        <taxon>Tracheophyta</taxon>
        <taxon>Spermatophyta</taxon>
        <taxon>Magnoliopsida</taxon>
        <taxon>Liliopsida</taxon>
        <taxon>Poales</taxon>
        <taxon>Poaceae</taxon>
        <taxon>BOP clade</taxon>
        <taxon>Pooideae</taxon>
        <taxon>Triticodae</taxon>
        <taxon>Triticeae</taxon>
        <taxon>Triticinae</taxon>
        <taxon>Aegilops</taxon>
    </lineage>
</organism>
<reference evidence="2" key="4">
    <citation type="submission" date="2019-03" db="UniProtKB">
        <authorList>
            <consortium name="EnsemblPlants"/>
        </authorList>
    </citation>
    <scope>IDENTIFICATION</scope>
</reference>
<proteinExistence type="predicted"/>
<evidence type="ECO:0000313" key="3">
    <source>
        <dbReference type="Proteomes" id="UP000015105"/>
    </source>
</evidence>
<dbReference type="SUPFAM" id="SSF56112">
    <property type="entry name" value="Protein kinase-like (PK-like)"/>
    <property type="match status" value="1"/>
</dbReference>
<dbReference type="InterPro" id="IPR001245">
    <property type="entry name" value="Ser-Thr/Tyr_kinase_cat_dom"/>
</dbReference>
<reference evidence="3" key="2">
    <citation type="journal article" date="2017" name="Nat. Plants">
        <title>The Aegilops tauschii genome reveals multiple impacts of transposons.</title>
        <authorList>
            <person name="Zhao G."/>
            <person name="Zou C."/>
            <person name="Li K."/>
            <person name="Wang K."/>
            <person name="Li T."/>
            <person name="Gao L."/>
            <person name="Zhang X."/>
            <person name="Wang H."/>
            <person name="Yang Z."/>
            <person name="Liu X."/>
            <person name="Jiang W."/>
            <person name="Mao L."/>
            <person name="Kong X."/>
            <person name="Jiao Y."/>
            <person name="Jia J."/>
        </authorList>
    </citation>
    <scope>NUCLEOTIDE SEQUENCE [LARGE SCALE GENOMIC DNA]</scope>
    <source>
        <strain evidence="3">cv. AL8/78</strain>
    </source>
</reference>
<dbReference type="Gramene" id="AET3Gv20325900.2">
    <property type="protein sequence ID" value="AET3Gv20325900.2"/>
    <property type="gene ID" value="AET3Gv20325900"/>
</dbReference>